<dbReference type="Pfam" id="PF00063">
    <property type="entry name" value="Myosin_head"/>
    <property type="match status" value="1"/>
</dbReference>
<dbReference type="GO" id="GO:0005737">
    <property type="term" value="C:cytoplasm"/>
    <property type="evidence" value="ECO:0007669"/>
    <property type="project" value="UniProtKB-ARBA"/>
</dbReference>
<evidence type="ECO:0000256" key="12">
    <source>
        <dbReference type="ARBA" id="ARBA00022840"/>
    </source>
</evidence>
<dbReference type="Gene3D" id="1.20.5.4820">
    <property type="match status" value="1"/>
</dbReference>
<comment type="catalytic activity">
    <reaction evidence="19">
        <text>L-threonyl-[protein] + ATP = O-phospho-L-threonyl-[protein] + ADP + H(+)</text>
        <dbReference type="Rhea" id="RHEA:46608"/>
        <dbReference type="Rhea" id="RHEA-COMP:11060"/>
        <dbReference type="Rhea" id="RHEA-COMP:11605"/>
        <dbReference type="ChEBI" id="CHEBI:15378"/>
        <dbReference type="ChEBI" id="CHEBI:30013"/>
        <dbReference type="ChEBI" id="CHEBI:30616"/>
        <dbReference type="ChEBI" id="CHEBI:61977"/>
        <dbReference type="ChEBI" id="CHEBI:456216"/>
        <dbReference type="EC" id="2.7.11.1"/>
    </reaction>
</comment>
<feature type="region of interest" description="Disordered" evidence="22">
    <location>
        <begin position="1093"/>
        <end position="1143"/>
    </location>
</feature>
<keyword evidence="10 21" id="KW-0547">Nucleotide-binding</keyword>
<evidence type="ECO:0000259" key="24">
    <source>
        <dbReference type="PROSITE" id="PS51456"/>
    </source>
</evidence>
<dbReference type="Gene3D" id="3.40.850.10">
    <property type="entry name" value="Kinesin motor domain"/>
    <property type="match status" value="1"/>
</dbReference>
<comment type="similarity">
    <text evidence="3">In the C-terminal section; belongs to the TRAFAC class myosin-kinesin ATPase superfamily. Myosin family.</text>
</comment>
<keyword evidence="13 21" id="KW-0518">Myosin</keyword>
<dbReference type="InterPro" id="IPR036961">
    <property type="entry name" value="Kinesin_motor_dom_sf"/>
</dbReference>
<dbReference type="SUPFAM" id="SSF52540">
    <property type="entry name" value="P-loop containing nucleoside triphosphate hydrolases"/>
    <property type="match status" value="1"/>
</dbReference>
<feature type="compositionally biased region" description="Polar residues" evidence="22">
    <location>
        <begin position="881"/>
        <end position="893"/>
    </location>
</feature>
<dbReference type="InterPro" id="IPR052409">
    <property type="entry name" value="Myosin-III_kinase_activity"/>
</dbReference>
<keyword evidence="17" id="KW-0966">Cell projection</keyword>
<dbReference type="InterPro" id="IPR000048">
    <property type="entry name" value="IQ_motif_EF-hand-BS"/>
</dbReference>
<dbReference type="GO" id="GO:0030832">
    <property type="term" value="P:regulation of actin filament length"/>
    <property type="evidence" value="ECO:0007669"/>
    <property type="project" value="TreeGrafter"/>
</dbReference>
<evidence type="ECO:0000256" key="5">
    <source>
        <dbReference type="ARBA" id="ARBA00022490"/>
    </source>
</evidence>
<feature type="domain" description="Myosin motor" evidence="24">
    <location>
        <begin position="345"/>
        <end position="1069"/>
    </location>
</feature>
<dbReference type="PRINTS" id="PR00193">
    <property type="entry name" value="MYOSINHEAVY"/>
</dbReference>
<dbReference type="InterPro" id="IPR020635">
    <property type="entry name" value="Tyr_kinase_cat_dom"/>
</dbReference>
<evidence type="ECO:0000256" key="19">
    <source>
        <dbReference type="ARBA" id="ARBA00047899"/>
    </source>
</evidence>
<evidence type="ECO:0000256" key="6">
    <source>
        <dbReference type="ARBA" id="ARBA00022527"/>
    </source>
</evidence>
<evidence type="ECO:0000256" key="3">
    <source>
        <dbReference type="ARBA" id="ARBA00006998"/>
    </source>
</evidence>
<comment type="similarity">
    <text evidence="21">Belongs to the TRAFAC class myosin-kinesin ATPase superfamily. Myosin family.</text>
</comment>
<dbReference type="GO" id="GO:0016459">
    <property type="term" value="C:myosin complex"/>
    <property type="evidence" value="ECO:0007669"/>
    <property type="project" value="UniProtKB-KW"/>
</dbReference>
<evidence type="ECO:0000256" key="14">
    <source>
        <dbReference type="ARBA" id="ARBA00023175"/>
    </source>
</evidence>
<evidence type="ECO:0000256" key="17">
    <source>
        <dbReference type="ARBA" id="ARBA00023273"/>
    </source>
</evidence>
<evidence type="ECO:0000259" key="23">
    <source>
        <dbReference type="PROSITE" id="PS50011"/>
    </source>
</evidence>
<feature type="compositionally biased region" description="Low complexity" evidence="22">
    <location>
        <begin position="1405"/>
        <end position="1420"/>
    </location>
</feature>
<evidence type="ECO:0000256" key="16">
    <source>
        <dbReference type="ARBA" id="ARBA00023212"/>
    </source>
</evidence>
<dbReference type="PROSITE" id="PS00109">
    <property type="entry name" value="PROTEIN_KINASE_TYR"/>
    <property type="match status" value="1"/>
</dbReference>
<dbReference type="SMART" id="SM00242">
    <property type="entry name" value="MYSc"/>
    <property type="match status" value="1"/>
</dbReference>
<evidence type="ECO:0000256" key="11">
    <source>
        <dbReference type="ARBA" id="ARBA00022777"/>
    </source>
</evidence>
<feature type="region of interest" description="Disordered" evidence="22">
    <location>
        <begin position="881"/>
        <end position="902"/>
    </location>
</feature>
<protein>
    <recommendedName>
        <fullName evidence="4">non-specific serine/threonine protein kinase</fullName>
        <ecNumber evidence="4">2.7.11.1</ecNumber>
    </recommendedName>
</protein>
<dbReference type="PROSITE" id="PS51456">
    <property type="entry name" value="MYOSIN_MOTOR"/>
    <property type="match status" value="1"/>
</dbReference>
<dbReference type="GO" id="GO:0000146">
    <property type="term" value="F:microfilament motor activity"/>
    <property type="evidence" value="ECO:0007669"/>
    <property type="project" value="TreeGrafter"/>
</dbReference>
<dbReference type="Gene3D" id="1.10.10.820">
    <property type="match status" value="1"/>
</dbReference>
<sequence>MPKSGLSPTKLNLDSLNDPGDRFELGELLGSGVCGEVYTATDNEAGGKRVAIKIQKITKDRMDDIQEEYRVLRDLSSHPNLPDFYGVYLKRTRNGDQLWFVMQLCEGGPVVDLVRGLLKRSKKMTEEHIAFILHETVKALVHLHENHVMHRDIRGSNILLTKLGEVKVVDFGLSRELKSTMDKRKTCIGSPSWMAPEVVTSDRMEVSETELNAYDIRADVWSLGITAIELGDGKAPFEGIHPTRALFQIVRNPPPTLYRPASWTQIFNDFIIECLEKNPDNRPFMVEIMEHPFLTSLPENDFHLTQELKSLLEMVTPEIVATRSEEVIVRKKFMMTRAHPMPEEMHTEDLAALEDITEDTVLCELQERNKHNTNYTFVGDILLFLNPNAEQDIYNLEMQTKYFCKSRSDNAPHIFSVADSAYQDCFHNEEPQHIVLSGETLSGKTTNLKHLLSHLNYLGLSPNKMGDKVTKALSVIHAIGNAATPVNADSTRHIMQLQVTYSSTGKLSGGIFWVYQLEKWRVTGHQVRAHANYHIFYYFYDTHESEGTLSKYNLEEGRNYRYLGTSGSENDHKVPPGPREEPHRNIRKFKDFEKSLIDLEFEENHRELIFKTLAAILLLGDIKFEKQDDGKAGLASNDTANKVAQLLDVDEKKFCWALCNYCVVLKGTAARRKHNVEEAREARDVLARGLYFRLVDWIVNTINLKLSLSRAVFGDSFYINVLDMFGFECYPKNSLEQLFVNTVNEQLQYHYNQRVFAWEMQEQIEEEIPLQSLQYYDNKPTIDELMSKPDGLLYIIDESNKNNQGATFIVEKLQSSPKGPRVKMSSNKEFSVAHYTGKISYDVQDIPNKNRDFLPPEMIETMRLSNDTVLKQLFTNQLSKSGNLTMPSDQSAPVASGKKKRWGQALVAEKSRRYNTTSKGEYSQTRRMRTASATFRAASLELLRNLAIGQDGCVTMGGTHFVRCIRADLTGHAHGFQPEVVRQQLRALAVIDTARARQKGYSHRVGFAEFIRRYKFLAFDFDENVEVTKDNCRLLLVRLKMEGWVIGKSKVFLKYYNEEFLSRLYETQVKKIVKVQCMMRAFLAKRNFKGKVQARQDSLKQRSIDEPGDNPGGASAKKQARPKANKQQPPKSSRPPKKASEMSQDEAALVIQTQFRGYQARKEFGPRLQTGGEKLSNDVAMVMKQYCRKWKAKSIFQVLLMYRAAKHQETVYMSQQVHLYNQNVVSAMQIGNKERVSLHNIIPDTTASQFLGRFTPKQWKLPFRLNDMPFVDSSYLCSTMGKRTLTKDDAPWDDPYKRRLRVISVRGKPAELDNRGLAVEEGGDVFGFIQTPYTRDPNYIDRVYSGQPYRKGDHFFTAKSGQERKNLKKSGVIAPPPPQTSNSNNFGQSNRPQFNNTHQNDFGRSSGFSSNYNNGNSSSSAHGYQPANGNFDLRDKPKQASPNKQNPIRELEMKFQQINHNSENDDETPTFNFQAMLRKTNHNRASLRRSPELESGSYHGNSSFPDIPEQRSVNQKNNYMNNNNNNVVYNSAAGRNKSGAPRQLTRQDSGDCRKMMSHHYKESVKKAKADEVTAEIAPGIIIQGHVAEL</sequence>
<dbReference type="GO" id="GO:0005524">
    <property type="term" value="F:ATP binding"/>
    <property type="evidence" value="ECO:0007669"/>
    <property type="project" value="UniProtKB-UniRule"/>
</dbReference>
<keyword evidence="18" id="KW-0844">Vision</keyword>
<dbReference type="GO" id="GO:0003779">
    <property type="term" value="F:actin binding"/>
    <property type="evidence" value="ECO:0007669"/>
    <property type="project" value="UniProtKB-KW"/>
</dbReference>
<dbReference type="PANTHER" id="PTHR46256">
    <property type="entry name" value="AGAP011099-PA"/>
    <property type="match status" value="1"/>
</dbReference>
<evidence type="ECO:0000256" key="13">
    <source>
        <dbReference type="ARBA" id="ARBA00023123"/>
    </source>
</evidence>
<dbReference type="Gene3D" id="1.20.120.720">
    <property type="entry name" value="Myosin VI head, motor domain, U50 subdomain"/>
    <property type="match status" value="1"/>
</dbReference>
<feature type="domain" description="Protein kinase" evidence="23">
    <location>
        <begin position="23"/>
        <end position="294"/>
    </location>
</feature>
<dbReference type="Gene3D" id="1.20.58.530">
    <property type="match status" value="1"/>
</dbReference>
<comment type="subcellular location">
    <subcellularLocation>
        <location evidence="2">Cell projection</location>
    </subcellularLocation>
    <subcellularLocation>
        <location evidence="1">Cytoplasm</location>
        <location evidence="1">Cytoskeleton</location>
    </subcellularLocation>
</comment>
<dbReference type="EMBL" id="GEBQ01021466">
    <property type="protein sequence ID" value="JAT18511.1"/>
    <property type="molecule type" value="Transcribed_RNA"/>
</dbReference>
<dbReference type="SMART" id="SM00219">
    <property type="entry name" value="TyrKc"/>
    <property type="match status" value="1"/>
</dbReference>
<evidence type="ECO:0000256" key="18">
    <source>
        <dbReference type="ARBA" id="ARBA00023305"/>
    </source>
</evidence>
<feature type="region of interest" description="Disordered" evidence="22">
    <location>
        <begin position="1353"/>
        <end position="1448"/>
    </location>
</feature>
<proteinExistence type="inferred from homology"/>
<name>A0A1B6L4F4_9HEMI</name>
<dbReference type="Gene3D" id="1.10.510.10">
    <property type="entry name" value="Transferase(Phosphotransferase) domain 1"/>
    <property type="match status" value="1"/>
</dbReference>
<feature type="binding site" evidence="21">
    <location>
        <begin position="438"/>
        <end position="445"/>
    </location>
    <ligand>
        <name>ATP</name>
        <dbReference type="ChEBI" id="CHEBI:30616"/>
    </ligand>
</feature>
<dbReference type="GO" id="GO:0042995">
    <property type="term" value="C:cell projection"/>
    <property type="evidence" value="ECO:0007669"/>
    <property type="project" value="UniProtKB-SubCell"/>
</dbReference>
<evidence type="ECO:0000256" key="8">
    <source>
        <dbReference type="ARBA" id="ARBA00022679"/>
    </source>
</evidence>
<dbReference type="PROSITE" id="PS50096">
    <property type="entry name" value="IQ"/>
    <property type="match status" value="2"/>
</dbReference>
<keyword evidence="15 21" id="KW-0009">Actin-binding</keyword>
<dbReference type="InterPro" id="IPR027417">
    <property type="entry name" value="P-loop_NTPase"/>
</dbReference>
<dbReference type="InterPro" id="IPR000719">
    <property type="entry name" value="Prot_kinase_dom"/>
</dbReference>
<evidence type="ECO:0000256" key="20">
    <source>
        <dbReference type="ARBA" id="ARBA00048679"/>
    </source>
</evidence>
<keyword evidence="5" id="KW-0963">Cytoplasm</keyword>
<keyword evidence="12 21" id="KW-0067">ATP-binding</keyword>
<keyword evidence="7" id="KW-0716">Sensory transduction</keyword>
<dbReference type="SUPFAM" id="SSF56112">
    <property type="entry name" value="Protein kinase-like (PK-like)"/>
    <property type="match status" value="1"/>
</dbReference>
<keyword evidence="8" id="KW-0808">Transferase</keyword>
<feature type="region of interest" description="Disordered" evidence="22">
    <location>
        <begin position="1484"/>
        <end position="1510"/>
    </location>
</feature>
<dbReference type="Pfam" id="PF00612">
    <property type="entry name" value="IQ"/>
    <property type="match status" value="2"/>
</dbReference>
<keyword evidence="11" id="KW-0418">Kinase</keyword>
<dbReference type="Gene3D" id="3.30.200.20">
    <property type="entry name" value="Phosphorylase Kinase, domain 1"/>
    <property type="match status" value="1"/>
</dbReference>
<dbReference type="GO" id="GO:0004713">
    <property type="term" value="F:protein tyrosine kinase activity"/>
    <property type="evidence" value="ECO:0007669"/>
    <property type="project" value="InterPro"/>
</dbReference>
<dbReference type="GO" id="GO:0004674">
    <property type="term" value="F:protein serine/threonine kinase activity"/>
    <property type="evidence" value="ECO:0007669"/>
    <property type="project" value="UniProtKB-KW"/>
</dbReference>
<evidence type="ECO:0000256" key="4">
    <source>
        <dbReference type="ARBA" id="ARBA00012513"/>
    </source>
</evidence>
<feature type="compositionally biased region" description="Polar residues" evidence="22">
    <location>
        <begin position="1380"/>
        <end position="1403"/>
    </location>
</feature>
<organism evidence="25">
    <name type="scientific">Graphocephala atropunctata</name>
    <dbReference type="NCBI Taxonomy" id="36148"/>
    <lineage>
        <taxon>Eukaryota</taxon>
        <taxon>Metazoa</taxon>
        <taxon>Ecdysozoa</taxon>
        <taxon>Arthropoda</taxon>
        <taxon>Hexapoda</taxon>
        <taxon>Insecta</taxon>
        <taxon>Pterygota</taxon>
        <taxon>Neoptera</taxon>
        <taxon>Paraneoptera</taxon>
        <taxon>Hemiptera</taxon>
        <taxon>Auchenorrhyncha</taxon>
        <taxon>Membracoidea</taxon>
        <taxon>Cicadellidae</taxon>
        <taxon>Cicadellinae</taxon>
        <taxon>Cicadellini</taxon>
        <taxon>Graphocephala</taxon>
    </lineage>
</organism>
<keyword evidence="14 21" id="KW-0505">Motor protein</keyword>
<dbReference type="InterPro" id="IPR011009">
    <property type="entry name" value="Kinase-like_dom_sf"/>
</dbReference>
<dbReference type="SMART" id="SM00015">
    <property type="entry name" value="IQ"/>
    <property type="match status" value="2"/>
</dbReference>
<accession>A0A1B6L4F4</accession>
<dbReference type="PANTHER" id="PTHR46256:SF2">
    <property type="entry name" value="NEITHER INACTIVATION NOR AFTERPOTENTIAL PROTEIN C"/>
    <property type="match status" value="1"/>
</dbReference>
<keyword evidence="16" id="KW-0206">Cytoskeleton</keyword>
<evidence type="ECO:0000256" key="9">
    <source>
        <dbReference type="ARBA" id="ARBA00022737"/>
    </source>
</evidence>
<evidence type="ECO:0000313" key="25">
    <source>
        <dbReference type="EMBL" id="JAT18511.1"/>
    </source>
</evidence>
<evidence type="ECO:0000256" key="10">
    <source>
        <dbReference type="ARBA" id="ARBA00022741"/>
    </source>
</evidence>
<comment type="caution">
    <text evidence="21">Lacks conserved residue(s) required for the propagation of feature annotation.</text>
</comment>
<evidence type="ECO:0000256" key="1">
    <source>
        <dbReference type="ARBA" id="ARBA00004245"/>
    </source>
</evidence>
<dbReference type="InterPro" id="IPR001609">
    <property type="entry name" value="Myosin_head_motor_dom-like"/>
</dbReference>
<comment type="catalytic activity">
    <reaction evidence="20">
        <text>L-seryl-[protein] + ATP = O-phospho-L-seryl-[protein] + ADP + H(+)</text>
        <dbReference type="Rhea" id="RHEA:17989"/>
        <dbReference type="Rhea" id="RHEA-COMP:9863"/>
        <dbReference type="Rhea" id="RHEA-COMP:11604"/>
        <dbReference type="ChEBI" id="CHEBI:15378"/>
        <dbReference type="ChEBI" id="CHEBI:29999"/>
        <dbReference type="ChEBI" id="CHEBI:30616"/>
        <dbReference type="ChEBI" id="CHEBI:83421"/>
        <dbReference type="ChEBI" id="CHEBI:456216"/>
        <dbReference type="EC" id="2.7.11.1"/>
    </reaction>
</comment>
<evidence type="ECO:0000256" key="2">
    <source>
        <dbReference type="ARBA" id="ARBA00004316"/>
    </source>
</evidence>
<dbReference type="Pfam" id="PF00069">
    <property type="entry name" value="Pkinase"/>
    <property type="match status" value="1"/>
</dbReference>
<evidence type="ECO:0000256" key="7">
    <source>
        <dbReference type="ARBA" id="ARBA00022606"/>
    </source>
</evidence>
<evidence type="ECO:0000256" key="22">
    <source>
        <dbReference type="SAM" id="MobiDB-lite"/>
    </source>
</evidence>
<dbReference type="PROSITE" id="PS50011">
    <property type="entry name" value="PROTEIN_KINASE_DOM"/>
    <property type="match status" value="1"/>
</dbReference>
<keyword evidence="9" id="KW-0677">Repeat</keyword>
<feature type="compositionally biased region" description="Basic and acidic residues" evidence="22">
    <location>
        <begin position="1353"/>
        <end position="1365"/>
    </location>
</feature>
<gene>
    <name evidence="25" type="ORF">g.21248</name>
</gene>
<reference evidence="25" key="1">
    <citation type="submission" date="2015-11" db="EMBL/GenBank/DDBJ databases">
        <title>De novo transcriptome assembly of four potential Pierce s Disease insect vectors from Arizona vineyards.</title>
        <authorList>
            <person name="Tassone E.E."/>
        </authorList>
    </citation>
    <scope>NUCLEOTIDE SEQUENCE</scope>
</reference>
<dbReference type="EC" id="2.7.11.1" evidence="4"/>
<keyword evidence="6" id="KW-0723">Serine/threonine-protein kinase</keyword>
<dbReference type="InterPro" id="IPR008266">
    <property type="entry name" value="Tyr_kinase_AS"/>
</dbReference>
<dbReference type="GO" id="GO:0007601">
    <property type="term" value="P:visual perception"/>
    <property type="evidence" value="ECO:0007669"/>
    <property type="project" value="UniProtKB-KW"/>
</dbReference>
<evidence type="ECO:0000256" key="21">
    <source>
        <dbReference type="PROSITE-ProRule" id="PRU00782"/>
    </source>
</evidence>
<evidence type="ECO:0000256" key="15">
    <source>
        <dbReference type="ARBA" id="ARBA00023203"/>
    </source>
</evidence>